<feature type="region of interest" description="Disordered" evidence="3">
    <location>
        <begin position="83"/>
        <end position="108"/>
    </location>
</feature>
<dbReference type="InterPro" id="IPR000792">
    <property type="entry name" value="Tscrpt_reg_LuxR_C"/>
</dbReference>
<evidence type="ECO:0000256" key="1">
    <source>
        <dbReference type="ARBA" id="ARBA00022741"/>
    </source>
</evidence>
<dbReference type="Pfam" id="PF13191">
    <property type="entry name" value="AAA_16"/>
    <property type="match status" value="1"/>
</dbReference>
<dbReference type="InterPro" id="IPR016032">
    <property type="entry name" value="Sig_transdc_resp-reg_C-effctor"/>
</dbReference>
<feature type="region of interest" description="Disordered" evidence="3">
    <location>
        <begin position="513"/>
        <end position="546"/>
    </location>
</feature>
<evidence type="ECO:0000313" key="5">
    <source>
        <dbReference type="EMBL" id="GGZ15080.1"/>
    </source>
</evidence>
<organism evidence="5 6">
    <name type="scientific">Streptomyces inusitatus</name>
    <dbReference type="NCBI Taxonomy" id="68221"/>
    <lineage>
        <taxon>Bacteria</taxon>
        <taxon>Bacillati</taxon>
        <taxon>Actinomycetota</taxon>
        <taxon>Actinomycetes</taxon>
        <taxon>Kitasatosporales</taxon>
        <taxon>Streptomycetaceae</taxon>
        <taxon>Streptomyces</taxon>
    </lineage>
</organism>
<dbReference type="GO" id="GO:0006355">
    <property type="term" value="P:regulation of DNA-templated transcription"/>
    <property type="evidence" value="ECO:0007669"/>
    <property type="project" value="InterPro"/>
</dbReference>
<dbReference type="InterPro" id="IPR036388">
    <property type="entry name" value="WH-like_DNA-bd_sf"/>
</dbReference>
<dbReference type="CDD" id="cd06170">
    <property type="entry name" value="LuxR_C_like"/>
    <property type="match status" value="1"/>
</dbReference>
<dbReference type="AlphaFoldDB" id="A0A918UIT7"/>
<keyword evidence="1" id="KW-0547">Nucleotide-binding</keyword>
<keyword evidence="2" id="KW-0067">ATP-binding</keyword>
<dbReference type="SMART" id="SM00421">
    <property type="entry name" value="HTH_LUXR"/>
    <property type="match status" value="1"/>
</dbReference>
<dbReference type="Proteomes" id="UP000630936">
    <property type="component" value="Unassembled WGS sequence"/>
</dbReference>
<feature type="region of interest" description="Disordered" evidence="3">
    <location>
        <begin position="850"/>
        <end position="887"/>
    </location>
</feature>
<dbReference type="RefSeq" id="WP_190121068.1">
    <property type="nucleotide sequence ID" value="NZ_BMWG01000001.1"/>
</dbReference>
<sequence length="947" mass="98842">MQLIERDRELATLRALFSGSLDGRGAVVLLSGAVATGKTALMRSFATGASAAGARFLQVTAAPGDAGNRLGVVRGLLRSLAAADGDPDPAGTGSRPGTGHRARAGAGAETTADALRGFCDTLLTRSARTPLIIGVDDAHHADPASLRCLLALAHRLPSARILLILTERPGGWPDHPLLHAELRGRPHCARLTLRLLSPAGQARLLADRLGTATAIRLSAVSHPLTGGNPLLVRALLTDHPVLGPGKVETVVGPAFTQAWTGCLHRGEPGLHEVAQALAVLREPAPPGVLGRLLGLDTEYVTHLLATMNAAGLLDGGRFRHPALRTALLDAMGPRRRAALHAHAARLLHDQGHSAPAVAGHLLAAFDAAPAEDLPDVLQEPWAATVLHEAAGRAGADGERRFALDCYRRAYEICPDGPRRTLAASALAEAQWRTEPAAVLPLLPALAEAALDGALDERPTRSLLARLLWFGRTGEAAELLRTGGSPGGPAAAEWEAMGLLMACACPGLLEAVPRARPEAGPDPDPAAPSAPAGPAGGGAHPPSAGPRLRAADALSAALTGAPGPTAREGAERVLRETRLGEASAGHVLAALAALIYDDRPAEAARWCDPLLKEAATRGDAVGHALLESARAVISLRQGELAAAEARATDALARISPASWGVAVGIPLSVAVLAATATGRHEEAAAHLARPVPDALFETPCGPHYLQARGRHRLATGRPREALRDFTDCGEAMESWGFTAPALVPWRGEAAQALLELGETARAAELIGEQLALLRPGPSRTRGISLRVQALTAPLAERLNPLRESAALLERCGDRYELMLALTDLSHTQHALGAHDEAFVSARGAHRIARRYGLAGPGPAPGGEPERRPPAAGTPGTAPERSPATARGELTEAERKVAALAAHGHTNRQIAETLLVTVGTVEQHLTRVYRKLQVNRRTELRPRLRISPV</sequence>
<dbReference type="InterPro" id="IPR041664">
    <property type="entry name" value="AAA_16"/>
</dbReference>
<feature type="compositionally biased region" description="Low complexity" evidence="3">
    <location>
        <begin position="83"/>
        <end position="97"/>
    </location>
</feature>
<dbReference type="SUPFAM" id="SSF52540">
    <property type="entry name" value="P-loop containing nucleoside triphosphate hydrolases"/>
    <property type="match status" value="1"/>
</dbReference>
<dbReference type="PANTHER" id="PTHR16305:SF35">
    <property type="entry name" value="TRANSCRIPTIONAL ACTIVATOR DOMAIN"/>
    <property type="match status" value="1"/>
</dbReference>
<feature type="domain" description="HTH luxR-type" evidence="4">
    <location>
        <begin position="881"/>
        <end position="946"/>
    </location>
</feature>
<evidence type="ECO:0000313" key="6">
    <source>
        <dbReference type="Proteomes" id="UP000630936"/>
    </source>
</evidence>
<reference evidence="5" key="1">
    <citation type="journal article" date="2014" name="Int. J. Syst. Evol. Microbiol.">
        <title>Complete genome sequence of Corynebacterium casei LMG S-19264T (=DSM 44701T), isolated from a smear-ripened cheese.</title>
        <authorList>
            <consortium name="US DOE Joint Genome Institute (JGI-PGF)"/>
            <person name="Walter F."/>
            <person name="Albersmeier A."/>
            <person name="Kalinowski J."/>
            <person name="Ruckert C."/>
        </authorList>
    </citation>
    <scope>NUCLEOTIDE SEQUENCE</scope>
    <source>
        <strain evidence="5">JCM 4988</strain>
    </source>
</reference>
<dbReference type="SUPFAM" id="SSF46894">
    <property type="entry name" value="C-terminal effector domain of the bipartite response regulators"/>
    <property type="match status" value="1"/>
</dbReference>
<keyword evidence="6" id="KW-1185">Reference proteome</keyword>
<evidence type="ECO:0000256" key="3">
    <source>
        <dbReference type="SAM" id="MobiDB-lite"/>
    </source>
</evidence>
<evidence type="ECO:0000256" key="2">
    <source>
        <dbReference type="ARBA" id="ARBA00022840"/>
    </source>
</evidence>
<protein>
    <submittedName>
        <fullName evidence="5">LuxR family transcriptional regulator</fullName>
    </submittedName>
</protein>
<dbReference type="PROSITE" id="PS00622">
    <property type="entry name" value="HTH_LUXR_1"/>
    <property type="match status" value="1"/>
</dbReference>
<evidence type="ECO:0000259" key="4">
    <source>
        <dbReference type="PROSITE" id="PS50043"/>
    </source>
</evidence>
<dbReference type="Gene3D" id="1.10.10.10">
    <property type="entry name" value="Winged helix-like DNA-binding domain superfamily/Winged helix DNA-binding domain"/>
    <property type="match status" value="1"/>
</dbReference>
<comment type="caution">
    <text evidence="5">The sequence shown here is derived from an EMBL/GenBank/DDBJ whole genome shotgun (WGS) entry which is preliminary data.</text>
</comment>
<name>A0A918UIT7_9ACTN</name>
<proteinExistence type="predicted"/>
<dbReference type="PROSITE" id="PS50043">
    <property type="entry name" value="HTH_LUXR_2"/>
    <property type="match status" value="1"/>
</dbReference>
<dbReference type="GO" id="GO:0003677">
    <property type="term" value="F:DNA binding"/>
    <property type="evidence" value="ECO:0007669"/>
    <property type="project" value="InterPro"/>
</dbReference>
<feature type="compositionally biased region" description="Low complexity" evidence="3">
    <location>
        <begin position="868"/>
        <end position="877"/>
    </location>
</feature>
<dbReference type="InterPro" id="IPR027417">
    <property type="entry name" value="P-loop_NTPase"/>
</dbReference>
<dbReference type="GO" id="GO:0004016">
    <property type="term" value="F:adenylate cyclase activity"/>
    <property type="evidence" value="ECO:0007669"/>
    <property type="project" value="TreeGrafter"/>
</dbReference>
<dbReference type="PRINTS" id="PR00038">
    <property type="entry name" value="HTHLUXR"/>
</dbReference>
<reference evidence="5" key="2">
    <citation type="submission" date="2020-09" db="EMBL/GenBank/DDBJ databases">
        <authorList>
            <person name="Sun Q."/>
            <person name="Ohkuma M."/>
        </authorList>
    </citation>
    <scope>NUCLEOTIDE SEQUENCE</scope>
    <source>
        <strain evidence="5">JCM 4988</strain>
    </source>
</reference>
<dbReference type="PANTHER" id="PTHR16305">
    <property type="entry name" value="TESTICULAR SOLUBLE ADENYLYL CYCLASE"/>
    <property type="match status" value="1"/>
</dbReference>
<accession>A0A918UIT7</accession>
<gene>
    <name evidence="5" type="ORF">GCM10010387_04210</name>
</gene>
<dbReference type="Pfam" id="PF00196">
    <property type="entry name" value="GerE"/>
    <property type="match status" value="1"/>
</dbReference>
<dbReference type="GO" id="GO:0005737">
    <property type="term" value="C:cytoplasm"/>
    <property type="evidence" value="ECO:0007669"/>
    <property type="project" value="TreeGrafter"/>
</dbReference>
<dbReference type="EMBL" id="BMWG01000001">
    <property type="protein sequence ID" value="GGZ15080.1"/>
    <property type="molecule type" value="Genomic_DNA"/>
</dbReference>
<dbReference type="GO" id="GO:0005524">
    <property type="term" value="F:ATP binding"/>
    <property type="evidence" value="ECO:0007669"/>
    <property type="project" value="UniProtKB-KW"/>
</dbReference>
<dbReference type="Gene3D" id="3.40.50.300">
    <property type="entry name" value="P-loop containing nucleotide triphosphate hydrolases"/>
    <property type="match status" value="1"/>
</dbReference>